<dbReference type="RefSeq" id="XP_053539348.1">
    <property type="nucleotide sequence ID" value="XM_053683373.1"/>
</dbReference>
<feature type="signal peptide" evidence="4">
    <location>
        <begin position="1"/>
        <end position="31"/>
    </location>
</feature>
<evidence type="ECO:0000259" key="5">
    <source>
        <dbReference type="PROSITE" id="PS50835"/>
    </source>
</evidence>
<dbReference type="SUPFAM" id="SSF48726">
    <property type="entry name" value="Immunoglobulin"/>
    <property type="match status" value="1"/>
</dbReference>
<keyword evidence="3" id="KW-0472">Membrane</keyword>
<dbReference type="OrthoDB" id="8958081at2759"/>
<gene>
    <name evidence="7" type="primary">LOC108270826</name>
</gene>
<dbReference type="GO" id="GO:0019815">
    <property type="term" value="C:B cell receptor complex"/>
    <property type="evidence" value="ECO:0007669"/>
    <property type="project" value="TreeGrafter"/>
</dbReference>
<reference evidence="6" key="1">
    <citation type="journal article" date="2016" name="Nat. Commun.">
        <title>The channel catfish genome sequence provides insights into the evolution of scale formation in teleosts.</title>
        <authorList>
            <person name="Liu Z."/>
            <person name="Liu S."/>
            <person name="Yao J."/>
            <person name="Bao L."/>
            <person name="Zhang J."/>
            <person name="Li Y."/>
            <person name="Jiang C."/>
            <person name="Sun L."/>
            <person name="Wang R."/>
            <person name="Zhang Y."/>
            <person name="Zhou T."/>
            <person name="Zeng Q."/>
            <person name="Fu Q."/>
            <person name="Gao S."/>
            <person name="Li N."/>
            <person name="Koren S."/>
            <person name="Jiang Y."/>
            <person name="Zimin A."/>
            <person name="Xu P."/>
            <person name="Phillippy A.M."/>
            <person name="Geng X."/>
            <person name="Song L."/>
            <person name="Sun F."/>
            <person name="Li C."/>
            <person name="Wang X."/>
            <person name="Chen A."/>
            <person name="Jin Y."/>
            <person name="Yuan Z."/>
            <person name="Yang Y."/>
            <person name="Tan S."/>
            <person name="Peatman E."/>
            <person name="Lu J."/>
            <person name="Qin Z."/>
            <person name="Dunham R."/>
            <person name="Li Z."/>
            <person name="Sonstegard T."/>
            <person name="Feng J."/>
            <person name="Danzmann R.G."/>
            <person name="Schroeder S."/>
            <person name="Scheffler B."/>
            <person name="Duke M.V."/>
            <person name="Ballard L."/>
            <person name="Kucuktas H."/>
            <person name="Kaltenboeck L."/>
            <person name="Liu H."/>
            <person name="Armbruster J."/>
            <person name="Xie Y."/>
            <person name="Kirby M.L."/>
            <person name="Tian Y."/>
            <person name="Flanagan M.E."/>
            <person name="Mu W."/>
            <person name="Waldbieser G.C."/>
        </authorList>
    </citation>
    <scope>NUCLEOTIDE SEQUENCE [LARGE SCALE GENOMIC DNA]</scope>
    <source>
        <strain evidence="6">SDA103</strain>
    </source>
</reference>
<dbReference type="GO" id="GO:0050853">
    <property type="term" value="P:B cell receptor signaling pathway"/>
    <property type="evidence" value="ECO:0007669"/>
    <property type="project" value="TreeGrafter"/>
</dbReference>
<dbReference type="InterPro" id="IPR003599">
    <property type="entry name" value="Ig_sub"/>
</dbReference>
<evidence type="ECO:0000256" key="2">
    <source>
        <dbReference type="SAM" id="MobiDB-lite"/>
    </source>
</evidence>
<dbReference type="AlphaFoldDB" id="A0A9F7RPE6"/>
<evidence type="ECO:0000313" key="7">
    <source>
        <dbReference type="RefSeq" id="XP_053539348.1"/>
    </source>
</evidence>
<accession>A0A9F7RPE6</accession>
<feature type="chain" id="PRO_5039924737" evidence="4">
    <location>
        <begin position="32"/>
        <end position="275"/>
    </location>
</feature>
<keyword evidence="3" id="KW-0812">Transmembrane</keyword>
<proteinExistence type="predicted"/>
<dbReference type="PANTHER" id="PTHR14334:SF1">
    <property type="entry name" value="B-CELL ANTIGEN RECEPTOR COMPLEX-ASSOCIATED PROTEIN ALPHA CHAIN"/>
    <property type="match status" value="1"/>
</dbReference>
<dbReference type="PROSITE" id="PS50835">
    <property type="entry name" value="IG_LIKE"/>
    <property type="match status" value="1"/>
</dbReference>
<dbReference type="InterPro" id="IPR013106">
    <property type="entry name" value="Ig_V-set"/>
</dbReference>
<feature type="transmembrane region" description="Helical" evidence="3">
    <location>
        <begin position="190"/>
        <end position="214"/>
    </location>
</feature>
<dbReference type="Pfam" id="PF07686">
    <property type="entry name" value="V-set"/>
    <property type="match status" value="1"/>
</dbReference>
<dbReference type="Proteomes" id="UP000221080">
    <property type="component" value="Chromosome 10"/>
</dbReference>
<feature type="compositionally biased region" description="Polar residues" evidence="2">
    <location>
        <begin position="155"/>
        <end position="167"/>
    </location>
</feature>
<keyword evidence="3" id="KW-1133">Transmembrane helix</keyword>
<dbReference type="GeneID" id="108270826"/>
<evidence type="ECO:0000256" key="3">
    <source>
        <dbReference type="SAM" id="Phobius"/>
    </source>
</evidence>
<dbReference type="GO" id="GO:0009897">
    <property type="term" value="C:external side of plasma membrane"/>
    <property type="evidence" value="ECO:0007669"/>
    <property type="project" value="TreeGrafter"/>
</dbReference>
<dbReference type="InterPro" id="IPR036179">
    <property type="entry name" value="Ig-like_dom_sf"/>
</dbReference>
<feature type="region of interest" description="Disordered" evidence="2">
    <location>
        <begin position="145"/>
        <end position="184"/>
    </location>
</feature>
<organism evidence="6 7">
    <name type="scientific">Ictalurus punctatus</name>
    <name type="common">Channel catfish</name>
    <name type="synonym">Silurus punctatus</name>
    <dbReference type="NCBI Taxonomy" id="7998"/>
    <lineage>
        <taxon>Eukaryota</taxon>
        <taxon>Metazoa</taxon>
        <taxon>Chordata</taxon>
        <taxon>Craniata</taxon>
        <taxon>Vertebrata</taxon>
        <taxon>Euteleostomi</taxon>
        <taxon>Actinopterygii</taxon>
        <taxon>Neopterygii</taxon>
        <taxon>Teleostei</taxon>
        <taxon>Ostariophysi</taxon>
        <taxon>Siluriformes</taxon>
        <taxon>Ictaluridae</taxon>
        <taxon>Ictalurus</taxon>
    </lineage>
</organism>
<evidence type="ECO:0000313" key="6">
    <source>
        <dbReference type="Proteomes" id="UP000221080"/>
    </source>
</evidence>
<dbReference type="Gene3D" id="2.60.40.10">
    <property type="entry name" value="Immunoglobulins"/>
    <property type="match status" value="1"/>
</dbReference>
<keyword evidence="6" id="KW-1185">Reference proteome</keyword>
<evidence type="ECO:0000256" key="4">
    <source>
        <dbReference type="SAM" id="SignalP"/>
    </source>
</evidence>
<protein>
    <submittedName>
        <fullName evidence="7">Uncharacterized protein LOC108270826 isoform X1</fullName>
    </submittedName>
</protein>
<dbReference type="SMART" id="SM00409">
    <property type="entry name" value="IG"/>
    <property type="match status" value="1"/>
</dbReference>
<sequence length="275" mass="31105">MLLTRTMDYLFNRNFLLLLTVGAIINARVQGTRIEPEVPKMVKACTGSHTTISCMFHTDVKGLKVAWYFDKTSDFNDRKNINELHSPPGSNVRHYHEEKGHTASYLTIRNVTLNDSGWYFCQVTQDIPILISNLSNGSELVISPPTECNVEDHTTNSSTIYDSPTDSNLEDSTKNSTTTYASEPPNASPWWLWVAVAGGCVLIITAAITTTVICRRKKEAPVYENTKEASKRHWKEDKYLHHGMPSKGYSHKQMDTLKPHNHEYVHNGRKPSPKL</sequence>
<reference evidence="7" key="2">
    <citation type="submission" date="2025-08" db="UniProtKB">
        <authorList>
            <consortium name="RefSeq"/>
        </authorList>
    </citation>
    <scope>IDENTIFICATION</scope>
    <source>
        <tissue evidence="7">Blood</tissue>
    </source>
</reference>
<evidence type="ECO:0000256" key="1">
    <source>
        <dbReference type="ARBA" id="ARBA00023319"/>
    </source>
</evidence>
<dbReference type="InterPro" id="IPR013783">
    <property type="entry name" value="Ig-like_fold"/>
</dbReference>
<feature type="domain" description="Ig-like" evidence="5">
    <location>
        <begin position="36"/>
        <end position="143"/>
    </location>
</feature>
<dbReference type="PANTHER" id="PTHR14334">
    <property type="entry name" value="B-CELL ANTIGEN RECEPTOR COMPLEX-ASSOCIATED PROTEIN"/>
    <property type="match status" value="1"/>
</dbReference>
<name>A0A9F7RPE6_ICTPU</name>
<keyword evidence="4" id="KW-0732">Signal</keyword>
<dbReference type="InterPro" id="IPR007110">
    <property type="entry name" value="Ig-like_dom"/>
</dbReference>
<keyword evidence="1" id="KW-0393">Immunoglobulin domain</keyword>
<dbReference type="GO" id="GO:0030183">
    <property type="term" value="P:B cell differentiation"/>
    <property type="evidence" value="ECO:0007669"/>
    <property type="project" value="TreeGrafter"/>
</dbReference>